<dbReference type="Gene3D" id="3.30.390.10">
    <property type="entry name" value="Enolase-like, N-terminal domain"/>
    <property type="match status" value="1"/>
</dbReference>
<dbReference type="SMART" id="SM00922">
    <property type="entry name" value="MR_MLE"/>
    <property type="match status" value="1"/>
</dbReference>
<dbReference type="SUPFAM" id="SSF54826">
    <property type="entry name" value="Enolase N-terminal domain-like"/>
    <property type="match status" value="1"/>
</dbReference>
<dbReference type="NCBIfam" id="TIGR01927">
    <property type="entry name" value="menC_gam_Gplu"/>
    <property type="match status" value="1"/>
</dbReference>
<dbReference type="InterPro" id="IPR036849">
    <property type="entry name" value="Enolase-like_C_sf"/>
</dbReference>
<keyword evidence="5" id="KW-1185">Reference proteome</keyword>
<dbReference type="InterPro" id="IPR013342">
    <property type="entry name" value="Mandelate_racemase_C"/>
</dbReference>
<dbReference type="SFLD" id="SFLDS00001">
    <property type="entry name" value="Enolase"/>
    <property type="match status" value="1"/>
</dbReference>
<dbReference type="SFLD" id="SFLDG00180">
    <property type="entry name" value="muconate_cycloisomerase"/>
    <property type="match status" value="1"/>
</dbReference>
<dbReference type="RefSeq" id="WP_343787288.1">
    <property type="nucleotide sequence ID" value="NZ_BAAAFH010000011.1"/>
</dbReference>
<dbReference type="Pfam" id="PF13378">
    <property type="entry name" value="MR_MLE_C"/>
    <property type="match status" value="1"/>
</dbReference>
<protein>
    <recommendedName>
        <fullName evidence="2">o-succinylbenzoate synthase</fullName>
        <ecNumber evidence="2">4.2.1.113</ecNumber>
    </recommendedName>
</protein>
<dbReference type="Proteomes" id="UP001501126">
    <property type="component" value="Unassembled WGS sequence"/>
</dbReference>
<dbReference type="InterPro" id="IPR018110">
    <property type="entry name" value="Mandel_Rmase/mucon_lact_enz_CS"/>
</dbReference>
<dbReference type="PANTHER" id="PTHR48073:SF2">
    <property type="entry name" value="O-SUCCINYLBENZOATE SYNTHASE"/>
    <property type="match status" value="1"/>
</dbReference>
<name>A0ABP3Y5C5_9FLAO</name>
<dbReference type="EMBL" id="BAAAFH010000011">
    <property type="protein sequence ID" value="GAA0875616.1"/>
    <property type="molecule type" value="Genomic_DNA"/>
</dbReference>
<evidence type="ECO:0000313" key="4">
    <source>
        <dbReference type="EMBL" id="GAA0875616.1"/>
    </source>
</evidence>
<reference evidence="5" key="1">
    <citation type="journal article" date="2019" name="Int. J. Syst. Evol. Microbiol.">
        <title>The Global Catalogue of Microorganisms (GCM) 10K type strain sequencing project: providing services to taxonomists for standard genome sequencing and annotation.</title>
        <authorList>
            <consortium name="The Broad Institute Genomics Platform"/>
            <consortium name="The Broad Institute Genome Sequencing Center for Infectious Disease"/>
            <person name="Wu L."/>
            <person name="Ma J."/>
        </authorList>
    </citation>
    <scope>NUCLEOTIDE SEQUENCE [LARGE SCALE GENOMIC DNA]</scope>
    <source>
        <strain evidence="5">JCM 16083</strain>
    </source>
</reference>
<organism evidence="4 5">
    <name type="scientific">Wandonia haliotis</name>
    <dbReference type="NCBI Taxonomy" id="574963"/>
    <lineage>
        <taxon>Bacteria</taxon>
        <taxon>Pseudomonadati</taxon>
        <taxon>Bacteroidota</taxon>
        <taxon>Flavobacteriia</taxon>
        <taxon>Flavobacteriales</taxon>
        <taxon>Crocinitomicaceae</taxon>
        <taxon>Wandonia</taxon>
    </lineage>
</organism>
<sequence>MRSYQVIPFQFPFKRPGGTSRGVMTSKKSWFLRFFEEGKEAWGECSIIEGLSPDYKNDTDYEVRITDFCNQWKSRSLDPSQLSDFPSIRFGIETAERHLHTGSALSLFPSDFTEKGKGIPINGLIWMGQPEFMIQQIREKLDAGFRCIKMKIGAIEWQTEFSILRQLRSNFPADQLEIRVDANGAFQFEEALNVLDQLHDLQIHSIEQPIKSGNTIQMKQLCSETPCPIALDEELIGVNSPEQKQWLLDTIQPQYIIIKPSLTGGFTGMKEWVEIAEKSNIPWWATSALESNIGLNAIAQYTATFANPLPQGLGTGALYTKNISSPLYIKRDELMFDKCGKFDYSLLTQ</sequence>
<dbReference type="PROSITE" id="PS00909">
    <property type="entry name" value="MR_MLE_2"/>
    <property type="match status" value="1"/>
</dbReference>
<evidence type="ECO:0000256" key="1">
    <source>
        <dbReference type="ARBA" id="ARBA00022723"/>
    </source>
</evidence>
<dbReference type="PANTHER" id="PTHR48073">
    <property type="entry name" value="O-SUCCINYLBENZOATE SYNTHASE-RELATED"/>
    <property type="match status" value="1"/>
</dbReference>
<feature type="domain" description="Mandelate racemase/muconate lactonizing enzyme C-terminal" evidence="3">
    <location>
        <begin position="130"/>
        <end position="228"/>
    </location>
</feature>
<dbReference type="SFLD" id="SFLDF00009">
    <property type="entry name" value="o-succinylbenzoate_synthase"/>
    <property type="match status" value="1"/>
</dbReference>
<evidence type="ECO:0000259" key="3">
    <source>
        <dbReference type="SMART" id="SM00922"/>
    </source>
</evidence>
<dbReference type="InterPro" id="IPR029017">
    <property type="entry name" value="Enolase-like_N"/>
</dbReference>
<gene>
    <name evidence="4" type="ORF">GCM10009118_20250</name>
</gene>
<dbReference type="EC" id="4.2.1.113" evidence="2"/>
<dbReference type="CDD" id="cd03320">
    <property type="entry name" value="OSBS"/>
    <property type="match status" value="1"/>
</dbReference>
<proteinExistence type="predicted"/>
<evidence type="ECO:0000313" key="5">
    <source>
        <dbReference type="Proteomes" id="UP001501126"/>
    </source>
</evidence>
<evidence type="ECO:0000256" key="2">
    <source>
        <dbReference type="NCBIfam" id="TIGR01927"/>
    </source>
</evidence>
<accession>A0ABP3Y5C5</accession>
<dbReference type="Gene3D" id="3.20.20.120">
    <property type="entry name" value="Enolase-like C-terminal domain"/>
    <property type="match status" value="1"/>
</dbReference>
<keyword evidence="1" id="KW-0479">Metal-binding</keyword>
<dbReference type="InterPro" id="IPR029065">
    <property type="entry name" value="Enolase_C-like"/>
</dbReference>
<dbReference type="SUPFAM" id="SSF51604">
    <property type="entry name" value="Enolase C-terminal domain-like"/>
    <property type="match status" value="1"/>
</dbReference>
<comment type="caution">
    <text evidence="4">The sequence shown here is derived from an EMBL/GenBank/DDBJ whole genome shotgun (WGS) entry which is preliminary data.</text>
</comment>